<evidence type="ECO:0000256" key="10">
    <source>
        <dbReference type="ARBA" id="ARBA00022989"/>
    </source>
</evidence>
<evidence type="ECO:0000256" key="5">
    <source>
        <dbReference type="ARBA" id="ARBA00022692"/>
    </source>
</evidence>
<protein>
    <recommendedName>
        <fullName evidence="14">sn-1-specific diacylglycerol lipase</fullName>
        <ecNumber evidence="14">3.1.1.116</ecNumber>
    </recommendedName>
</protein>
<proteinExistence type="predicted"/>
<keyword evidence="12 15" id="KW-0472">Membrane</keyword>
<dbReference type="EC" id="3.1.1.116" evidence="14"/>
<comment type="cofactor">
    <cofactor evidence="1">
        <name>Ca(2+)</name>
        <dbReference type="ChEBI" id="CHEBI:29108"/>
    </cofactor>
</comment>
<dbReference type="PANTHER" id="PTHR45792">
    <property type="entry name" value="DIACYLGLYCEROL LIPASE HOMOLOG-RELATED"/>
    <property type="match status" value="1"/>
</dbReference>
<evidence type="ECO:0000256" key="7">
    <source>
        <dbReference type="ARBA" id="ARBA00022801"/>
    </source>
</evidence>
<dbReference type="AlphaFoldDB" id="A0A1X0QFH4"/>
<reference evidence="17 18" key="1">
    <citation type="journal article" date="2017" name="Environ. Microbiol.">
        <title>Decay of the glycolytic pathway and adaptation to intranuclear parasitism within Enterocytozoonidae microsporidia.</title>
        <authorList>
            <person name="Wiredu Boakye D."/>
            <person name="Jaroenlak P."/>
            <person name="Prachumwat A."/>
            <person name="Williams T.A."/>
            <person name="Bateman K.S."/>
            <person name="Itsathitphaisarn O."/>
            <person name="Sritunyalucksana K."/>
            <person name="Paszkiewicz K.H."/>
            <person name="Moore K.A."/>
            <person name="Stentiford G.D."/>
            <person name="Williams B.A."/>
        </authorList>
    </citation>
    <scope>NUCLEOTIDE SEQUENCE [LARGE SCALE GENOMIC DNA]</scope>
    <source>
        <strain evidence="18">canceri</strain>
    </source>
</reference>
<dbReference type="SUPFAM" id="SSF53474">
    <property type="entry name" value="alpha/beta-Hydrolases"/>
    <property type="match status" value="1"/>
</dbReference>
<evidence type="ECO:0000256" key="4">
    <source>
        <dbReference type="ARBA" id="ARBA00022553"/>
    </source>
</evidence>
<comment type="subcellular location">
    <subcellularLocation>
        <location evidence="2">Cell membrane</location>
        <topology evidence="2">Multi-pass membrane protein</topology>
    </subcellularLocation>
</comment>
<evidence type="ECO:0000256" key="2">
    <source>
        <dbReference type="ARBA" id="ARBA00004651"/>
    </source>
</evidence>
<dbReference type="Pfam" id="PF01764">
    <property type="entry name" value="Lipase_3"/>
    <property type="match status" value="1"/>
</dbReference>
<dbReference type="EMBL" id="LTAI01000605">
    <property type="protein sequence ID" value="ORD98540.1"/>
    <property type="molecule type" value="Genomic_DNA"/>
</dbReference>
<organism evidence="17 18">
    <name type="scientific">Hepatospora eriocheir</name>
    <dbReference type="NCBI Taxonomy" id="1081669"/>
    <lineage>
        <taxon>Eukaryota</taxon>
        <taxon>Fungi</taxon>
        <taxon>Fungi incertae sedis</taxon>
        <taxon>Microsporidia</taxon>
        <taxon>Hepatosporidae</taxon>
        <taxon>Hepatospora</taxon>
    </lineage>
</organism>
<evidence type="ECO:0000256" key="6">
    <source>
        <dbReference type="ARBA" id="ARBA00022723"/>
    </source>
</evidence>
<evidence type="ECO:0000256" key="3">
    <source>
        <dbReference type="ARBA" id="ARBA00022475"/>
    </source>
</evidence>
<evidence type="ECO:0000313" key="18">
    <source>
        <dbReference type="Proteomes" id="UP000192501"/>
    </source>
</evidence>
<evidence type="ECO:0000256" key="8">
    <source>
        <dbReference type="ARBA" id="ARBA00022837"/>
    </source>
</evidence>
<keyword evidence="5 15" id="KW-0812">Transmembrane</keyword>
<dbReference type="InterPro" id="IPR002921">
    <property type="entry name" value="Fungal_lipase-type"/>
</dbReference>
<evidence type="ECO:0000256" key="11">
    <source>
        <dbReference type="ARBA" id="ARBA00023098"/>
    </source>
</evidence>
<comment type="caution">
    <text evidence="17">The sequence shown here is derived from an EMBL/GenBank/DDBJ whole genome shotgun (WGS) entry which is preliminary data.</text>
</comment>
<dbReference type="VEuPathDB" id="MicrosporidiaDB:A0H76_2307"/>
<dbReference type="Gene3D" id="3.40.50.1820">
    <property type="entry name" value="alpha/beta hydrolase"/>
    <property type="match status" value="1"/>
</dbReference>
<keyword evidence="10 15" id="KW-1133">Transmembrane helix</keyword>
<keyword evidence="11" id="KW-0443">Lipid metabolism</keyword>
<evidence type="ECO:0000256" key="14">
    <source>
        <dbReference type="ARBA" id="ARBA00026104"/>
    </source>
</evidence>
<keyword evidence="8" id="KW-0106">Calcium</keyword>
<evidence type="ECO:0000256" key="1">
    <source>
        <dbReference type="ARBA" id="ARBA00001913"/>
    </source>
</evidence>
<dbReference type="GO" id="GO:0019369">
    <property type="term" value="P:arachidonate metabolic process"/>
    <property type="evidence" value="ECO:0007669"/>
    <property type="project" value="TreeGrafter"/>
</dbReference>
<gene>
    <name evidence="17" type="ORF">A0H76_2307</name>
</gene>
<dbReference type="GO" id="GO:0005886">
    <property type="term" value="C:plasma membrane"/>
    <property type="evidence" value="ECO:0007669"/>
    <property type="project" value="UniProtKB-SubCell"/>
</dbReference>
<evidence type="ECO:0000256" key="15">
    <source>
        <dbReference type="SAM" id="Phobius"/>
    </source>
</evidence>
<keyword evidence="3" id="KW-1003">Cell membrane</keyword>
<dbReference type="InterPro" id="IPR029058">
    <property type="entry name" value="AB_hydrolase_fold"/>
</dbReference>
<dbReference type="InterPro" id="IPR052214">
    <property type="entry name" value="DAG_Lipase-Related"/>
</dbReference>
<evidence type="ECO:0000313" key="17">
    <source>
        <dbReference type="EMBL" id="ORD98540.1"/>
    </source>
</evidence>
<comment type="catalytic activity">
    <reaction evidence="13">
        <text>a 1,2-diacyl-sn-glycerol + H2O = a 2-acylglycerol + a fatty acid + H(+)</text>
        <dbReference type="Rhea" id="RHEA:33275"/>
        <dbReference type="ChEBI" id="CHEBI:15377"/>
        <dbReference type="ChEBI" id="CHEBI:15378"/>
        <dbReference type="ChEBI" id="CHEBI:17389"/>
        <dbReference type="ChEBI" id="CHEBI:17815"/>
        <dbReference type="ChEBI" id="CHEBI:28868"/>
        <dbReference type="EC" id="3.1.1.116"/>
    </reaction>
    <physiologicalReaction direction="left-to-right" evidence="13">
        <dbReference type="Rhea" id="RHEA:33276"/>
    </physiologicalReaction>
</comment>
<evidence type="ECO:0000256" key="12">
    <source>
        <dbReference type="ARBA" id="ARBA00023136"/>
    </source>
</evidence>
<name>A0A1X0QFH4_9MICR</name>
<dbReference type="GO" id="GO:0016298">
    <property type="term" value="F:lipase activity"/>
    <property type="evidence" value="ECO:0007669"/>
    <property type="project" value="TreeGrafter"/>
</dbReference>
<feature type="transmembrane region" description="Helical" evidence="15">
    <location>
        <begin position="12"/>
        <end position="32"/>
    </location>
</feature>
<keyword evidence="4" id="KW-0597">Phosphoprotein</keyword>
<dbReference type="Proteomes" id="UP000192501">
    <property type="component" value="Unassembled WGS sequence"/>
</dbReference>
<evidence type="ECO:0000259" key="16">
    <source>
        <dbReference type="Pfam" id="PF01764"/>
    </source>
</evidence>
<keyword evidence="7" id="KW-0378">Hydrolase</keyword>
<sequence>MKKKIDNNKLNKILLLGHSLGAALAVIVYFLLKEKEFCKNLTIKTVGFGCPPLFSRNIALREDLNIDLYTFGFDITSRMSFGSMLDLRYLFVSMGNLKNLIGRKQATISKINEIRHHIKSKDLNPKLYLPGNLYHVSKFKSSYKIKQVNCDFFDEILFCGKGGTNHFIHNIANALIESINRNK</sequence>
<dbReference type="GO" id="GO:0046340">
    <property type="term" value="P:diacylglycerol catabolic process"/>
    <property type="evidence" value="ECO:0007669"/>
    <property type="project" value="TreeGrafter"/>
</dbReference>
<feature type="domain" description="Fungal lipase-type" evidence="16">
    <location>
        <begin position="2"/>
        <end position="59"/>
    </location>
</feature>
<dbReference type="PANTHER" id="PTHR45792:SF8">
    <property type="entry name" value="DIACYLGLYCEROL LIPASE-ALPHA"/>
    <property type="match status" value="1"/>
</dbReference>
<evidence type="ECO:0000256" key="9">
    <source>
        <dbReference type="ARBA" id="ARBA00022963"/>
    </source>
</evidence>
<keyword evidence="9" id="KW-0442">Lipid degradation</keyword>
<evidence type="ECO:0000256" key="13">
    <source>
        <dbReference type="ARBA" id="ARBA00024531"/>
    </source>
</evidence>
<accession>A0A1X0QFH4</accession>
<dbReference type="GO" id="GO:0046872">
    <property type="term" value="F:metal ion binding"/>
    <property type="evidence" value="ECO:0007669"/>
    <property type="project" value="UniProtKB-KW"/>
</dbReference>
<keyword evidence="6" id="KW-0479">Metal-binding</keyword>